<evidence type="ECO:0000313" key="3">
    <source>
        <dbReference type="Proteomes" id="UP000738431"/>
    </source>
</evidence>
<reference evidence="2 3" key="1">
    <citation type="submission" date="2021-08" db="EMBL/GenBank/DDBJ databases">
        <authorList>
            <person name="Zhang D."/>
            <person name="Zhang A."/>
            <person name="Wang L."/>
        </authorList>
    </citation>
    <scope>NUCLEOTIDE SEQUENCE [LARGE SCALE GENOMIC DNA]</scope>
    <source>
        <strain evidence="2 3">WL0086</strain>
    </source>
</reference>
<keyword evidence="3" id="KW-1185">Reference proteome</keyword>
<sequence>MASEKQIHPKKDVSSTEEQKRRMREFRNELEKGTEAQDHSARPDLSRGSD</sequence>
<reference evidence="2 3" key="2">
    <citation type="submission" date="2023-12" db="EMBL/GenBank/DDBJ databases">
        <title>Description of an unclassified Opitutus bacterium of Verrucomicrobiota.</title>
        <authorList>
            <person name="Zhang D.-F."/>
        </authorList>
    </citation>
    <scope>NUCLEOTIDE SEQUENCE [LARGE SCALE GENOMIC DNA]</scope>
    <source>
        <strain evidence="2 3">WL0086</strain>
    </source>
</reference>
<dbReference type="Proteomes" id="UP000738431">
    <property type="component" value="Chromosome"/>
</dbReference>
<accession>A0ABZ1CCR4</accession>
<gene>
    <name evidence="2" type="ORF">K1X11_003245</name>
</gene>
<organism evidence="2 3">
    <name type="scientific">Actomonas aquatica</name>
    <dbReference type="NCBI Taxonomy" id="2866162"/>
    <lineage>
        <taxon>Bacteria</taxon>
        <taxon>Pseudomonadati</taxon>
        <taxon>Verrucomicrobiota</taxon>
        <taxon>Opitutia</taxon>
        <taxon>Opitutales</taxon>
        <taxon>Opitutaceae</taxon>
        <taxon>Actomonas</taxon>
    </lineage>
</organism>
<proteinExistence type="predicted"/>
<protein>
    <submittedName>
        <fullName evidence="2">Uncharacterized protein</fullName>
    </submittedName>
</protein>
<dbReference type="RefSeq" id="WP_221032518.1">
    <property type="nucleotide sequence ID" value="NZ_CP139781.1"/>
</dbReference>
<dbReference type="EMBL" id="CP139781">
    <property type="protein sequence ID" value="WRQ88404.1"/>
    <property type="molecule type" value="Genomic_DNA"/>
</dbReference>
<name>A0ABZ1CCR4_9BACT</name>
<evidence type="ECO:0000313" key="2">
    <source>
        <dbReference type="EMBL" id="WRQ88404.1"/>
    </source>
</evidence>
<feature type="region of interest" description="Disordered" evidence="1">
    <location>
        <begin position="1"/>
        <end position="50"/>
    </location>
</feature>
<evidence type="ECO:0000256" key="1">
    <source>
        <dbReference type="SAM" id="MobiDB-lite"/>
    </source>
</evidence>